<feature type="non-terminal residue" evidence="1">
    <location>
        <position position="1"/>
    </location>
</feature>
<dbReference type="EMBL" id="MU268235">
    <property type="protein sequence ID" value="KAH7905253.1"/>
    <property type="molecule type" value="Genomic_DNA"/>
</dbReference>
<keyword evidence="2" id="KW-1185">Reference proteome</keyword>
<organism evidence="1 2">
    <name type="scientific">Hygrophoropsis aurantiaca</name>
    <dbReference type="NCBI Taxonomy" id="72124"/>
    <lineage>
        <taxon>Eukaryota</taxon>
        <taxon>Fungi</taxon>
        <taxon>Dikarya</taxon>
        <taxon>Basidiomycota</taxon>
        <taxon>Agaricomycotina</taxon>
        <taxon>Agaricomycetes</taxon>
        <taxon>Agaricomycetidae</taxon>
        <taxon>Boletales</taxon>
        <taxon>Coniophorineae</taxon>
        <taxon>Hygrophoropsidaceae</taxon>
        <taxon>Hygrophoropsis</taxon>
    </lineage>
</organism>
<gene>
    <name evidence="1" type="ORF">BJ138DRAFT_1017975</name>
</gene>
<evidence type="ECO:0000313" key="2">
    <source>
        <dbReference type="Proteomes" id="UP000790377"/>
    </source>
</evidence>
<name>A0ACB7ZWZ1_9AGAM</name>
<sequence>FGWTYDPAFTSYGTKRRLTRRPFHQGFRTEASLTFRPMRVISCSPTSPQNFATHHHPTPDSR</sequence>
<reference evidence="1" key="1">
    <citation type="journal article" date="2021" name="New Phytol.">
        <title>Evolutionary innovations through gain and loss of genes in the ectomycorrhizal Boletales.</title>
        <authorList>
            <person name="Wu G."/>
            <person name="Miyauchi S."/>
            <person name="Morin E."/>
            <person name="Kuo A."/>
            <person name="Drula E."/>
            <person name="Varga T."/>
            <person name="Kohler A."/>
            <person name="Feng B."/>
            <person name="Cao Y."/>
            <person name="Lipzen A."/>
            <person name="Daum C."/>
            <person name="Hundley H."/>
            <person name="Pangilinan J."/>
            <person name="Johnson J."/>
            <person name="Barry K."/>
            <person name="LaButti K."/>
            <person name="Ng V."/>
            <person name="Ahrendt S."/>
            <person name="Min B."/>
            <person name="Choi I.G."/>
            <person name="Park H."/>
            <person name="Plett J.M."/>
            <person name="Magnuson J."/>
            <person name="Spatafora J.W."/>
            <person name="Nagy L.G."/>
            <person name="Henrissat B."/>
            <person name="Grigoriev I.V."/>
            <person name="Yang Z.L."/>
            <person name="Xu J."/>
            <person name="Martin F.M."/>
        </authorList>
    </citation>
    <scope>NUCLEOTIDE SEQUENCE</scope>
    <source>
        <strain evidence="1">ATCC 28755</strain>
    </source>
</reference>
<proteinExistence type="predicted"/>
<comment type="caution">
    <text evidence="1">The sequence shown here is derived from an EMBL/GenBank/DDBJ whole genome shotgun (WGS) entry which is preliminary data.</text>
</comment>
<protein>
    <submittedName>
        <fullName evidence="1">Uncharacterized protein</fullName>
    </submittedName>
</protein>
<dbReference type="Proteomes" id="UP000790377">
    <property type="component" value="Unassembled WGS sequence"/>
</dbReference>
<accession>A0ACB7ZWZ1</accession>
<evidence type="ECO:0000313" key="1">
    <source>
        <dbReference type="EMBL" id="KAH7905253.1"/>
    </source>
</evidence>